<dbReference type="AlphaFoldDB" id="A0AAU7FDJ5"/>
<protein>
    <submittedName>
        <fullName evidence="2">Efflux RND transporter periplasmic adaptor subunit</fullName>
    </submittedName>
</protein>
<dbReference type="InterPro" id="IPR058790">
    <property type="entry name" value="BSH_CusB"/>
</dbReference>
<sequence>MRLAHVERHAVALSIDATGVLAFNERNISIEQARSNGFVERVWALAPGDIIAAGQPLAEVLTPEWTLPRNMNF</sequence>
<dbReference type="RefSeq" id="WP_348946313.1">
    <property type="nucleotide sequence ID" value="NZ_CP157355.1"/>
</dbReference>
<organism evidence="2">
    <name type="scientific">Chitinibacter mangrovi</name>
    <dbReference type="NCBI Taxonomy" id="3153927"/>
    <lineage>
        <taxon>Bacteria</taxon>
        <taxon>Pseudomonadati</taxon>
        <taxon>Pseudomonadota</taxon>
        <taxon>Betaproteobacteria</taxon>
        <taxon>Neisseriales</taxon>
        <taxon>Chitinibacteraceae</taxon>
        <taxon>Chitinibacter</taxon>
    </lineage>
</organism>
<reference evidence="2" key="1">
    <citation type="submission" date="2024-05" db="EMBL/GenBank/DDBJ databases">
        <authorList>
            <person name="Yang L."/>
            <person name="Pan L."/>
        </authorList>
    </citation>
    <scope>NUCLEOTIDE SEQUENCE</scope>
    <source>
        <strain evidence="2">FCG-7</strain>
    </source>
</reference>
<evidence type="ECO:0000259" key="1">
    <source>
        <dbReference type="Pfam" id="PF25919"/>
    </source>
</evidence>
<gene>
    <name evidence="2" type="ORF">ABHF33_07185</name>
</gene>
<name>A0AAU7FDJ5_9NEIS</name>
<dbReference type="Gene3D" id="2.40.50.100">
    <property type="match status" value="1"/>
</dbReference>
<feature type="domain" description="CusB-like barrel-sandwich hybrid" evidence="1">
    <location>
        <begin position="29"/>
        <end position="67"/>
    </location>
</feature>
<evidence type="ECO:0000313" key="2">
    <source>
        <dbReference type="EMBL" id="XBM02044.1"/>
    </source>
</evidence>
<dbReference type="KEGG" id="cmav:ABHF33_07185"/>
<accession>A0AAU7FDJ5</accession>
<dbReference type="EMBL" id="CP157355">
    <property type="protein sequence ID" value="XBM02044.1"/>
    <property type="molecule type" value="Genomic_DNA"/>
</dbReference>
<dbReference type="Pfam" id="PF25919">
    <property type="entry name" value="BSH_CusB"/>
    <property type="match status" value="1"/>
</dbReference>
<proteinExistence type="predicted"/>